<accession>A0A558CSA2</accession>
<sequence length="223" mass="22917">MNPRFCLLVVAKAPVPGRVKTRLCPPASPGQAAEIAAAALLDTLDAVSATPGSVPVAAIDGELSSAVRSDELVHALRTVTVFRQRGGDLGERLANAHADTAGAWPGLPVLQIGMDTPQVTPGLLAEAGAMLGDRQAVLGPATDGGWWALGLADPRRAAVLTGVPMSRADTGERTRRALAEAGLRPGTLPELSDVDTMADAVRVARQAGARFAEAVEAVRAVSR</sequence>
<dbReference type="InterPro" id="IPR018641">
    <property type="entry name" value="Trfase_1_rSAM/seldom-assoc"/>
</dbReference>
<keyword evidence="2" id="KW-1185">Reference proteome</keyword>
<reference evidence="1 2" key="1">
    <citation type="submission" date="2019-07" db="EMBL/GenBank/DDBJ databases">
        <authorList>
            <person name="Duangmal K."/>
            <person name="Teo W.F.A."/>
        </authorList>
    </citation>
    <scope>NUCLEOTIDE SEQUENCE [LARGE SCALE GENOMIC DNA]</scope>
    <source>
        <strain evidence="1 2">TBRC 6029</strain>
    </source>
</reference>
<dbReference type="PANTHER" id="PTHR36529">
    <property type="entry name" value="SLL1095 PROTEIN"/>
    <property type="match status" value="1"/>
</dbReference>
<dbReference type="InterPro" id="IPR029044">
    <property type="entry name" value="Nucleotide-diphossugar_trans"/>
</dbReference>
<dbReference type="EMBL" id="VJWX01000119">
    <property type="protein sequence ID" value="TVT51633.1"/>
    <property type="molecule type" value="Genomic_DNA"/>
</dbReference>
<gene>
    <name evidence="1" type="ORF">FNH05_14400</name>
</gene>
<name>A0A558CSA2_9PSEU</name>
<dbReference type="Proteomes" id="UP000320011">
    <property type="component" value="Unassembled WGS sequence"/>
</dbReference>
<reference evidence="1 2" key="2">
    <citation type="submission" date="2019-08" db="EMBL/GenBank/DDBJ databases">
        <title>Amycolatopsis acidicola sp. nov., isolated from peat swamp forest soil.</title>
        <authorList>
            <person name="Srisuk N."/>
        </authorList>
    </citation>
    <scope>NUCLEOTIDE SEQUENCE [LARGE SCALE GENOMIC DNA]</scope>
    <source>
        <strain evidence="1 2">TBRC 6029</strain>
    </source>
</reference>
<dbReference type="Pfam" id="PF09837">
    <property type="entry name" value="DUF2064"/>
    <property type="match status" value="1"/>
</dbReference>
<dbReference type="AlphaFoldDB" id="A0A558CSA2"/>
<organism evidence="1 2">
    <name type="scientific">Amycolatopsis rhizosphaerae</name>
    <dbReference type="NCBI Taxonomy" id="2053003"/>
    <lineage>
        <taxon>Bacteria</taxon>
        <taxon>Bacillati</taxon>
        <taxon>Actinomycetota</taxon>
        <taxon>Actinomycetes</taxon>
        <taxon>Pseudonocardiales</taxon>
        <taxon>Pseudonocardiaceae</taxon>
        <taxon>Amycolatopsis</taxon>
    </lineage>
</organism>
<dbReference type="OrthoDB" id="9798250at2"/>
<evidence type="ECO:0000313" key="2">
    <source>
        <dbReference type="Proteomes" id="UP000320011"/>
    </source>
</evidence>
<evidence type="ECO:0000313" key="1">
    <source>
        <dbReference type="EMBL" id="TVT51633.1"/>
    </source>
</evidence>
<proteinExistence type="predicted"/>
<protein>
    <submittedName>
        <fullName evidence="1">DUF2064 domain-containing protein</fullName>
    </submittedName>
</protein>
<dbReference type="RefSeq" id="WP_144588349.1">
    <property type="nucleotide sequence ID" value="NZ_VJWX01000119.1"/>
</dbReference>
<comment type="caution">
    <text evidence="1">The sequence shown here is derived from an EMBL/GenBank/DDBJ whole genome shotgun (WGS) entry which is preliminary data.</text>
</comment>
<dbReference type="Gene3D" id="3.90.550.10">
    <property type="entry name" value="Spore Coat Polysaccharide Biosynthesis Protein SpsA, Chain A"/>
    <property type="match status" value="1"/>
</dbReference>
<dbReference type="SUPFAM" id="SSF53448">
    <property type="entry name" value="Nucleotide-diphospho-sugar transferases"/>
    <property type="match status" value="1"/>
</dbReference>
<dbReference type="PANTHER" id="PTHR36529:SF1">
    <property type="entry name" value="GLYCOSYLTRANSFERASE"/>
    <property type="match status" value="1"/>
</dbReference>